<dbReference type="OrthoDB" id="5598852at2759"/>
<evidence type="ECO:0000313" key="2">
    <source>
        <dbReference type="Proteomes" id="UP001146351"/>
    </source>
</evidence>
<organism evidence="1 2">
    <name type="scientific">Penicillium capsulatum</name>
    <dbReference type="NCBI Taxonomy" id="69766"/>
    <lineage>
        <taxon>Eukaryota</taxon>
        <taxon>Fungi</taxon>
        <taxon>Dikarya</taxon>
        <taxon>Ascomycota</taxon>
        <taxon>Pezizomycotina</taxon>
        <taxon>Eurotiomycetes</taxon>
        <taxon>Eurotiomycetidae</taxon>
        <taxon>Eurotiales</taxon>
        <taxon>Aspergillaceae</taxon>
        <taxon>Penicillium</taxon>
    </lineage>
</organism>
<reference evidence="1" key="2">
    <citation type="journal article" date="2023" name="IMA Fungus">
        <title>Comparative genomic study of the Penicillium genus elucidates a diverse pangenome and 15 lateral gene transfer events.</title>
        <authorList>
            <person name="Petersen C."/>
            <person name="Sorensen T."/>
            <person name="Nielsen M.R."/>
            <person name="Sondergaard T.E."/>
            <person name="Sorensen J.L."/>
            <person name="Fitzpatrick D.A."/>
            <person name="Frisvad J.C."/>
            <person name="Nielsen K.L."/>
        </authorList>
    </citation>
    <scope>NUCLEOTIDE SEQUENCE</scope>
    <source>
        <strain evidence="1">IBT 21917</strain>
    </source>
</reference>
<accession>A0A9W9IQG2</accession>
<dbReference type="AlphaFoldDB" id="A0A9W9IQG2"/>
<sequence>MSDIDWVEMSKYSFFDNRKFPGPQDCDKMAVSRHRSEVCAARGQSQLEQLYGDLQRVSHRAVRSRRRVHRGISRRP</sequence>
<reference evidence="1" key="1">
    <citation type="submission" date="2022-11" db="EMBL/GenBank/DDBJ databases">
        <authorList>
            <person name="Petersen C."/>
        </authorList>
    </citation>
    <scope>NUCLEOTIDE SEQUENCE</scope>
    <source>
        <strain evidence="1">IBT 21917</strain>
    </source>
</reference>
<comment type="caution">
    <text evidence="1">The sequence shown here is derived from an EMBL/GenBank/DDBJ whole genome shotgun (WGS) entry which is preliminary data.</text>
</comment>
<dbReference type="Proteomes" id="UP001146351">
    <property type="component" value="Unassembled WGS sequence"/>
</dbReference>
<dbReference type="EMBL" id="JAPQKO010000001">
    <property type="protein sequence ID" value="KAJ5183299.1"/>
    <property type="molecule type" value="Genomic_DNA"/>
</dbReference>
<gene>
    <name evidence="1" type="ORF">N7492_000915</name>
</gene>
<protein>
    <submittedName>
        <fullName evidence="1">Uncharacterized protein</fullName>
    </submittedName>
</protein>
<name>A0A9W9IQG2_9EURO</name>
<keyword evidence="2" id="KW-1185">Reference proteome</keyword>
<evidence type="ECO:0000313" key="1">
    <source>
        <dbReference type="EMBL" id="KAJ5183299.1"/>
    </source>
</evidence>
<proteinExistence type="predicted"/>